<dbReference type="Proteomes" id="UP000095765">
    <property type="component" value="Unassembled WGS sequence"/>
</dbReference>
<dbReference type="GO" id="GO:0016301">
    <property type="term" value="F:kinase activity"/>
    <property type="evidence" value="ECO:0007669"/>
    <property type="project" value="UniProtKB-KW"/>
</dbReference>
<evidence type="ECO:0000313" key="5">
    <source>
        <dbReference type="Proteomes" id="UP000196386"/>
    </source>
</evidence>
<keyword evidence="2" id="KW-0418">Kinase</keyword>
<keyword evidence="2" id="KW-0808">Transferase</keyword>
<evidence type="ECO:0000313" key="3">
    <source>
        <dbReference type="EMBL" id="RGE70311.1"/>
    </source>
</evidence>
<evidence type="ECO:0000313" key="4">
    <source>
        <dbReference type="Proteomes" id="UP000095765"/>
    </source>
</evidence>
<dbReference type="InterPro" id="IPR021377">
    <property type="entry name" value="DUF3006"/>
</dbReference>
<reference evidence="2" key="3">
    <citation type="journal article" date="2018" name="BMC Genomics">
        <title>Whole genome sequencing and function prediction of 133 gut anaerobes isolated from chicken caecum in pure cultures.</title>
        <authorList>
            <person name="Medvecky M."/>
            <person name="Cejkova D."/>
            <person name="Polansky O."/>
            <person name="Karasova D."/>
            <person name="Kubasova T."/>
            <person name="Cizek A."/>
            <person name="Rychlik I."/>
        </authorList>
    </citation>
    <scope>NUCLEOTIDE SEQUENCE</scope>
    <source>
        <strain evidence="2">An175</strain>
    </source>
</reference>
<evidence type="ECO:0000313" key="6">
    <source>
        <dbReference type="Proteomes" id="UP000260828"/>
    </source>
</evidence>
<dbReference type="EMBL" id="QVME01000001">
    <property type="protein sequence ID" value="RGE70311.1"/>
    <property type="molecule type" value="Genomic_DNA"/>
</dbReference>
<dbReference type="RefSeq" id="WP_006874991.1">
    <property type="nucleotide sequence ID" value="NZ_CABIWA010000001.1"/>
</dbReference>
<name>A0A174SSD0_9FIRM</name>
<reference evidence="1 4" key="1">
    <citation type="submission" date="2015-09" db="EMBL/GenBank/DDBJ databases">
        <authorList>
            <consortium name="Pathogen Informatics"/>
        </authorList>
    </citation>
    <scope>NUCLEOTIDE SEQUENCE [LARGE SCALE GENOMIC DNA]</scope>
    <source>
        <strain evidence="1 4">2789STDY5834939</strain>
    </source>
</reference>
<dbReference type="GeneID" id="72464905"/>
<protein>
    <submittedName>
        <fullName evidence="3">DUF3006 domain-containing protein</fullName>
    </submittedName>
    <submittedName>
        <fullName evidence="1">Protein of uncharacterized function (DUF3006)</fullName>
    </submittedName>
    <submittedName>
        <fullName evidence="2">Pyruvate kinase</fullName>
    </submittedName>
</protein>
<evidence type="ECO:0000313" key="1">
    <source>
        <dbReference type="EMBL" id="CUQ00653.1"/>
    </source>
</evidence>
<gene>
    <name evidence="2" type="ORF">B5F11_11170</name>
    <name evidence="3" type="ORF">DXC40_04480</name>
    <name evidence="1" type="ORF">ERS852551_02737</name>
</gene>
<accession>A0A174SSD0</accession>
<proteinExistence type="predicted"/>
<reference evidence="3 6" key="4">
    <citation type="submission" date="2018-08" db="EMBL/GenBank/DDBJ databases">
        <title>A genome reference for cultivated species of the human gut microbiota.</title>
        <authorList>
            <person name="Zou Y."/>
            <person name="Xue W."/>
            <person name="Luo G."/>
        </authorList>
    </citation>
    <scope>NUCLEOTIDE SEQUENCE [LARGE SCALE GENOMIC DNA]</scope>
    <source>
        <strain evidence="3 6">TF05-12AC</strain>
    </source>
</reference>
<organism evidence="1 4">
    <name type="scientific">Anaerotruncus colihominis</name>
    <dbReference type="NCBI Taxonomy" id="169435"/>
    <lineage>
        <taxon>Bacteria</taxon>
        <taxon>Bacillati</taxon>
        <taxon>Bacillota</taxon>
        <taxon>Clostridia</taxon>
        <taxon>Eubacteriales</taxon>
        <taxon>Oscillospiraceae</taxon>
        <taxon>Anaerotruncus</taxon>
    </lineage>
</organism>
<dbReference type="Proteomes" id="UP000196386">
    <property type="component" value="Unassembled WGS sequence"/>
</dbReference>
<dbReference type="AlphaFoldDB" id="A0A174SSD0"/>
<evidence type="ECO:0000313" key="2">
    <source>
        <dbReference type="EMBL" id="OUP68907.1"/>
    </source>
</evidence>
<dbReference type="EMBL" id="NFKP01000013">
    <property type="protein sequence ID" value="OUP68907.1"/>
    <property type="molecule type" value="Genomic_DNA"/>
</dbReference>
<dbReference type="Proteomes" id="UP000260828">
    <property type="component" value="Unassembled WGS sequence"/>
</dbReference>
<reference evidence="5" key="2">
    <citation type="submission" date="2017-04" db="EMBL/GenBank/DDBJ databases">
        <title>Function of individual gut microbiota members based on whole genome sequencing of pure cultures obtained from chicken caecum.</title>
        <authorList>
            <person name="Medvecky M."/>
            <person name="Cejkova D."/>
            <person name="Polansky O."/>
            <person name="Karasova D."/>
            <person name="Kubasova T."/>
            <person name="Cizek A."/>
            <person name="Rychlik I."/>
        </authorList>
    </citation>
    <scope>NUCLEOTIDE SEQUENCE [LARGE SCALE GENOMIC DNA]</scope>
    <source>
        <strain evidence="5">An175</strain>
    </source>
</reference>
<dbReference type="Pfam" id="PF11213">
    <property type="entry name" value="DUF3006"/>
    <property type="match status" value="1"/>
</dbReference>
<dbReference type="OrthoDB" id="164847at2"/>
<keyword evidence="2" id="KW-0670">Pyruvate</keyword>
<dbReference type="EMBL" id="CZBE01000020">
    <property type="protein sequence ID" value="CUQ00653.1"/>
    <property type="molecule type" value="Genomic_DNA"/>
</dbReference>
<sequence length="71" mass="8440">MQYIIDRFEGNFAILEAENGEYTGMERARLPREAGEGDVVVHELGAFRIDREETERRRARIRQKMKALWEE</sequence>